<sequence>MTSELRKGSESTASTSMKMRVRRLKGHNDAVTCCIASRDRPGIVVSSGEDGRICLFDLRCKDVVSSLEIGTNPVTCICYKGENEDIIYASSGTEIKSFDMRVPSSWKYMDSYNYNKDEINQITFNQKSNFLAAADDSGDVKIIDTQQRCVFKSLRNVHTNICSSVQFLSWKPWSVITGGLDLKLAMWDFSKGHPINVMDYGLPDSNNDKTFNNPSQSFNPPCVHSIAIPEVDKSNLNKICAVARGDGVVDVMDVGSELGKMKHRKKYPENSKSMKLSDGDVNKTSEMKRLQLDSTLGGHIAAVSSVCFSTFGEKGRLIISGGNDAFVKVWNFTKVTKRLDAEQETEENSSNVMCLNINVRKKVNWVCTTSSDSENLIVCDTGKVIKVYTVS</sequence>
<keyword evidence="3" id="KW-1185">Reference proteome</keyword>
<reference evidence="3" key="1">
    <citation type="journal article" date="2016" name="Nature">
        <title>The genome of the seagrass Zostera marina reveals angiosperm adaptation to the sea.</title>
        <authorList>
            <person name="Olsen J.L."/>
            <person name="Rouze P."/>
            <person name="Verhelst B."/>
            <person name="Lin Y.-C."/>
            <person name="Bayer T."/>
            <person name="Collen J."/>
            <person name="Dattolo E."/>
            <person name="De Paoli E."/>
            <person name="Dittami S."/>
            <person name="Maumus F."/>
            <person name="Michel G."/>
            <person name="Kersting A."/>
            <person name="Lauritano C."/>
            <person name="Lohaus R."/>
            <person name="Toepel M."/>
            <person name="Tonon T."/>
            <person name="Vanneste K."/>
            <person name="Amirebrahimi M."/>
            <person name="Brakel J."/>
            <person name="Bostroem C."/>
            <person name="Chovatia M."/>
            <person name="Grimwood J."/>
            <person name="Jenkins J.W."/>
            <person name="Jueterbock A."/>
            <person name="Mraz A."/>
            <person name="Stam W.T."/>
            <person name="Tice H."/>
            <person name="Bornberg-Bauer E."/>
            <person name="Green P.J."/>
            <person name="Pearson G.A."/>
            <person name="Procaccini G."/>
            <person name="Duarte C.M."/>
            <person name="Schmutz J."/>
            <person name="Reusch T.B.H."/>
            <person name="Van de Peer Y."/>
        </authorList>
    </citation>
    <scope>NUCLEOTIDE SEQUENCE [LARGE SCALE GENOMIC DNA]</scope>
    <source>
        <strain evidence="3">cv. Finnish</strain>
    </source>
</reference>
<dbReference type="InterPro" id="IPR015943">
    <property type="entry name" value="WD40/YVTN_repeat-like_dom_sf"/>
</dbReference>
<dbReference type="OrthoDB" id="2161379at2759"/>
<feature type="repeat" description="WD" evidence="1">
    <location>
        <begin position="296"/>
        <end position="331"/>
    </location>
</feature>
<dbReference type="STRING" id="29655.A0A0K9PQX6"/>
<dbReference type="InterPro" id="IPR036322">
    <property type="entry name" value="WD40_repeat_dom_sf"/>
</dbReference>
<gene>
    <name evidence="2" type="ORF">ZOSMA_181G00210</name>
</gene>
<dbReference type="Gene3D" id="2.130.10.10">
    <property type="entry name" value="YVTN repeat-like/Quinoprotein amine dehydrogenase"/>
    <property type="match status" value="2"/>
</dbReference>
<dbReference type="PANTHER" id="PTHR45296">
    <property type="entry name" value="TRANSDUCIN/WD40 REPEAT-LIKE SUPERFAMILY PROTEIN"/>
    <property type="match status" value="1"/>
</dbReference>
<comment type="caution">
    <text evidence="2">The sequence shown here is derived from an EMBL/GenBank/DDBJ whole genome shotgun (WGS) entry which is preliminary data.</text>
</comment>
<dbReference type="Proteomes" id="UP000036987">
    <property type="component" value="Unassembled WGS sequence"/>
</dbReference>
<evidence type="ECO:0000256" key="1">
    <source>
        <dbReference type="PROSITE-ProRule" id="PRU00221"/>
    </source>
</evidence>
<dbReference type="EMBL" id="LFYR01000676">
    <property type="protein sequence ID" value="KMZ71386.1"/>
    <property type="molecule type" value="Genomic_DNA"/>
</dbReference>
<dbReference type="PANTHER" id="PTHR45296:SF1">
    <property type="entry name" value="TRANSDUCIN_WD40 REPEAT-LIKE SUPERFAMILY PROTEIN"/>
    <property type="match status" value="1"/>
</dbReference>
<dbReference type="AlphaFoldDB" id="A0A0K9PQX6"/>
<protein>
    <submittedName>
        <fullName evidence="2">Transducin/WD40 repeat-like superfamily protein</fullName>
    </submittedName>
</protein>
<accession>A0A0K9PQX6</accession>
<dbReference type="PROSITE" id="PS50294">
    <property type="entry name" value="WD_REPEATS_REGION"/>
    <property type="match status" value="1"/>
</dbReference>
<name>A0A0K9PQX6_ZOSMR</name>
<dbReference type="Pfam" id="PF00400">
    <property type="entry name" value="WD40"/>
    <property type="match status" value="2"/>
</dbReference>
<organism evidence="2 3">
    <name type="scientific">Zostera marina</name>
    <name type="common">Eelgrass</name>
    <dbReference type="NCBI Taxonomy" id="29655"/>
    <lineage>
        <taxon>Eukaryota</taxon>
        <taxon>Viridiplantae</taxon>
        <taxon>Streptophyta</taxon>
        <taxon>Embryophyta</taxon>
        <taxon>Tracheophyta</taxon>
        <taxon>Spermatophyta</taxon>
        <taxon>Magnoliopsida</taxon>
        <taxon>Liliopsida</taxon>
        <taxon>Zosteraceae</taxon>
        <taxon>Zostera</taxon>
    </lineage>
</organism>
<evidence type="ECO:0000313" key="3">
    <source>
        <dbReference type="Proteomes" id="UP000036987"/>
    </source>
</evidence>
<dbReference type="PROSITE" id="PS50082">
    <property type="entry name" value="WD_REPEATS_2"/>
    <property type="match status" value="1"/>
</dbReference>
<dbReference type="InterPro" id="IPR001680">
    <property type="entry name" value="WD40_rpt"/>
</dbReference>
<dbReference type="SMART" id="SM00320">
    <property type="entry name" value="WD40"/>
    <property type="match status" value="6"/>
</dbReference>
<evidence type="ECO:0000313" key="2">
    <source>
        <dbReference type="EMBL" id="KMZ71386.1"/>
    </source>
</evidence>
<proteinExistence type="predicted"/>
<keyword evidence="1" id="KW-0853">WD repeat</keyword>
<dbReference type="OMA" id="GDLMVWG"/>
<dbReference type="SUPFAM" id="SSF50978">
    <property type="entry name" value="WD40 repeat-like"/>
    <property type="match status" value="1"/>
</dbReference>